<dbReference type="Proteomes" id="UP000001844">
    <property type="component" value="Chromosome"/>
</dbReference>
<sequence length="403" mass="44623">MTPSNKLETYCNLGEWDLAHPILILGTSGRALAQSAAAGGYRVLVADCYADRETRQAASAWIQIPPGADAEHWHQGITQLLKAETNPAGLVFGSGFENRPELMEELSQRGVLLGNTPHCVRLLKDPRRFFSLLWKLAIPAPEIRFSPPALPHGWLCKAIGGTGGYHVLPATRWEQVRRQEGRPLAQERRASTTSSYYYQRKLEGQPGSVLFLANGKETQILGYNRLWTAATPAAPYRYGGVAAPLNLTPAAATLLRNYLHAMVTATGLRGINGLDFIQEPGGLQILEINPRPPASLNLYQDLLNPFDAHVKACLEAPLPLRVTPMTTAHAFSILYAPHPLQIPPNILWPSFCYDLPVARLKIEREEPICSIHARGASIEKCRQLLRRRQQQVLKLLTPNEIPL</sequence>
<dbReference type="EMBL" id="CP001798">
    <property type="protein sequence ID" value="ADE16887.1"/>
    <property type="molecule type" value="Genomic_DNA"/>
</dbReference>
<evidence type="ECO:0000259" key="2">
    <source>
        <dbReference type="PROSITE" id="PS50975"/>
    </source>
</evidence>
<evidence type="ECO:0000313" key="3">
    <source>
        <dbReference type="EMBL" id="ADE16887.1"/>
    </source>
</evidence>
<dbReference type="InterPro" id="IPR003806">
    <property type="entry name" value="ATP-grasp_PylC-type"/>
</dbReference>
<organism evidence="3 4">
    <name type="scientific">Nitrosococcus halophilus (strain Nc4)</name>
    <dbReference type="NCBI Taxonomy" id="472759"/>
    <lineage>
        <taxon>Bacteria</taxon>
        <taxon>Pseudomonadati</taxon>
        <taxon>Pseudomonadota</taxon>
        <taxon>Gammaproteobacteria</taxon>
        <taxon>Chromatiales</taxon>
        <taxon>Chromatiaceae</taxon>
        <taxon>Nitrosococcus</taxon>
    </lineage>
</organism>
<keyword evidence="1" id="KW-0067">ATP-binding</keyword>
<name>D5C3I0_NITHN</name>
<feature type="domain" description="ATP-grasp" evidence="2">
    <location>
        <begin position="121"/>
        <end position="314"/>
    </location>
</feature>
<dbReference type="STRING" id="472759.Nhal_3875"/>
<keyword evidence="1" id="KW-0547">Nucleotide-binding</keyword>
<dbReference type="GO" id="GO:0046872">
    <property type="term" value="F:metal ion binding"/>
    <property type="evidence" value="ECO:0007669"/>
    <property type="project" value="InterPro"/>
</dbReference>
<dbReference type="KEGG" id="nhl:Nhal_3875"/>
<accession>D5C3I0</accession>
<dbReference type="PIRSF" id="PIRSF016817">
    <property type="entry name" value="UCP016817_carboligase"/>
    <property type="match status" value="1"/>
</dbReference>
<dbReference type="GO" id="GO:0005524">
    <property type="term" value="F:ATP binding"/>
    <property type="evidence" value="ECO:0007669"/>
    <property type="project" value="UniProtKB-UniRule"/>
</dbReference>
<dbReference type="InterPro" id="IPR011761">
    <property type="entry name" value="ATP-grasp"/>
</dbReference>
<evidence type="ECO:0000313" key="4">
    <source>
        <dbReference type="Proteomes" id="UP000001844"/>
    </source>
</evidence>
<reference evidence="4" key="1">
    <citation type="submission" date="2010-04" db="EMBL/GenBank/DDBJ databases">
        <title>Complete genome sequence of Nitrosococcus halophilus Nc4, a salt-adapted, aerobic obligate ammonia-oxidizing sulfur purple bacterium.</title>
        <authorList>
            <consortium name="US DOE Joint Genome Institute"/>
            <person name="Campbell M.A."/>
            <person name="Malfatti S.A."/>
            <person name="Chain P.S.G."/>
            <person name="Heidelberg J.F."/>
            <person name="Ward B.B."/>
            <person name="Klotz M.G."/>
        </authorList>
    </citation>
    <scope>NUCLEOTIDE SEQUENCE [LARGE SCALE GENOMIC DNA]</scope>
    <source>
        <strain evidence="4">Nc4</strain>
    </source>
</reference>
<protein>
    <recommendedName>
        <fullName evidence="2">ATP-grasp domain-containing protein</fullName>
    </recommendedName>
</protein>
<dbReference type="HOGENOM" id="CLU_057102_1_0_6"/>
<dbReference type="AlphaFoldDB" id="D5C3I0"/>
<gene>
    <name evidence="3" type="ordered locus">Nhal_3875</name>
</gene>
<dbReference type="RefSeq" id="WP_013034736.1">
    <property type="nucleotide sequence ID" value="NC_013960.1"/>
</dbReference>
<dbReference type="SUPFAM" id="SSF56059">
    <property type="entry name" value="Glutathione synthetase ATP-binding domain-like"/>
    <property type="match status" value="1"/>
</dbReference>
<dbReference type="eggNOG" id="COG2232">
    <property type="taxonomic scope" value="Bacteria"/>
</dbReference>
<dbReference type="InterPro" id="IPR016677">
    <property type="entry name" value="UCP016817_carboligase"/>
</dbReference>
<dbReference type="Gene3D" id="3.30.470.20">
    <property type="entry name" value="ATP-grasp fold, B domain"/>
    <property type="match status" value="1"/>
</dbReference>
<evidence type="ECO:0000256" key="1">
    <source>
        <dbReference type="PROSITE-ProRule" id="PRU00409"/>
    </source>
</evidence>
<keyword evidence="4" id="KW-1185">Reference proteome</keyword>
<proteinExistence type="predicted"/>
<dbReference type="Pfam" id="PF02655">
    <property type="entry name" value="ATP-grasp_3"/>
    <property type="match status" value="1"/>
</dbReference>
<dbReference type="PROSITE" id="PS50975">
    <property type="entry name" value="ATP_GRASP"/>
    <property type="match status" value="1"/>
</dbReference>